<dbReference type="InterPro" id="IPR002110">
    <property type="entry name" value="Ankyrin_rpt"/>
</dbReference>
<dbReference type="NCBIfam" id="TIGR01549">
    <property type="entry name" value="HAD-SF-IA-v1"/>
    <property type="match status" value="1"/>
</dbReference>
<dbReference type="PROSITE" id="PS50088">
    <property type="entry name" value="ANK_REPEAT"/>
    <property type="match status" value="2"/>
</dbReference>
<dbReference type="InterPro" id="IPR036770">
    <property type="entry name" value="Ankyrin_rpt-contain_sf"/>
</dbReference>
<keyword evidence="1" id="KW-0040">ANK repeat</keyword>
<dbReference type="SFLD" id="SFLDS00003">
    <property type="entry name" value="Haloacid_Dehalogenase"/>
    <property type="match status" value="1"/>
</dbReference>
<dbReference type="SMART" id="SM00248">
    <property type="entry name" value="ANK"/>
    <property type="match status" value="3"/>
</dbReference>
<organism evidence="2 3">
    <name type="scientific">Cymbomonas tetramitiformis</name>
    <dbReference type="NCBI Taxonomy" id="36881"/>
    <lineage>
        <taxon>Eukaryota</taxon>
        <taxon>Viridiplantae</taxon>
        <taxon>Chlorophyta</taxon>
        <taxon>Pyramimonadophyceae</taxon>
        <taxon>Pyramimonadales</taxon>
        <taxon>Pyramimonadaceae</taxon>
        <taxon>Cymbomonas</taxon>
    </lineage>
</organism>
<dbReference type="PROSITE" id="PS50297">
    <property type="entry name" value="ANK_REP_REGION"/>
    <property type="match status" value="1"/>
</dbReference>
<dbReference type="Gene3D" id="1.10.260.80">
    <property type="match status" value="1"/>
</dbReference>
<evidence type="ECO:0000313" key="3">
    <source>
        <dbReference type="Proteomes" id="UP001190700"/>
    </source>
</evidence>
<dbReference type="Gene3D" id="3.40.50.1000">
    <property type="entry name" value="HAD superfamily/HAD-like"/>
    <property type="match status" value="1"/>
</dbReference>
<gene>
    <name evidence="2" type="ORF">CYMTET_18732</name>
</gene>
<evidence type="ECO:0000256" key="1">
    <source>
        <dbReference type="PROSITE-ProRule" id="PRU00023"/>
    </source>
</evidence>
<dbReference type="InterPro" id="IPR006439">
    <property type="entry name" value="HAD-SF_hydro_IA"/>
</dbReference>
<dbReference type="SUPFAM" id="SSF48403">
    <property type="entry name" value="Ankyrin repeat"/>
    <property type="match status" value="1"/>
</dbReference>
<keyword evidence="3" id="KW-1185">Reference proteome</keyword>
<proteinExistence type="predicted"/>
<dbReference type="SUPFAM" id="SSF56784">
    <property type="entry name" value="HAD-like"/>
    <property type="match status" value="1"/>
</dbReference>
<evidence type="ECO:0000313" key="2">
    <source>
        <dbReference type="EMBL" id="KAK3273003.1"/>
    </source>
</evidence>
<dbReference type="AlphaFoldDB" id="A0AAE0L5M2"/>
<dbReference type="InterPro" id="IPR036412">
    <property type="entry name" value="HAD-like_sf"/>
</dbReference>
<dbReference type="PANTHER" id="PTHR43885:SF1">
    <property type="entry name" value="SUPERFAMILY HYDROLASE, PUTATIVE (AFU_ORTHOLOGUE AFUA_4G13290)-RELATED"/>
    <property type="match status" value="1"/>
</dbReference>
<reference evidence="2 3" key="1">
    <citation type="journal article" date="2015" name="Genome Biol. Evol.">
        <title>Comparative Genomics of a Bacterivorous Green Alga Reveals Evolutionary Causalities and Consequences of Phago-Mixotrophic Mode of Nutrition.</title>
        <authorList>
            <person name="Burns J.A."/>
            <person name="Paasch A."/>
            <person name="Narechania A."/>
            <person name="Kim E."/>
        </authorList>
    </citation>
    <scope>NUCLEOTIDE SEQUENCE [LARGE SCALE GENOMIC DNA]</scope>
    <source>
        <strain evidence="2 3">PLY_AMNH</strain>
    </source>
</reference>
<feature type="repeat" description="ANK" evidence="1">
    <location>
        <begin position="322"/>
        <end position="354"/>
    </location>
</feature>
<protein>
    <submittedName>
        <fullName evidence="2">Uncharacterized protein</fullName>
    </submittedName>
</protein>
<dbReference type="Gene3D" id="1.25.40.20">
    <property type="entry name" value="Ankyrin repeat-containing domain"/>
    <property type="match status" value="1"/>
</dbReference>
<accession>A0AAE0L5M2</accession>
<dbReference type="InterPro" id="IPR023214">
    <property type="entry name" value="HAD_sf"/>
</dbReference>
<dbReference type="EMBL" id="LGRX02008680">
    <property type="protein sequence ID" value="KAK3273003.1"/>
    <property type="molecule type" value="Genomic_DNA"/>
</dbReference>
<dbReference type="Pfam" id="PF12796">
    <property type="entry name" value="Ank_2"/>
    <property type="match status" value="1"/>
</dbReference>
<dbReference type="PANTHER" id="PTHR43885">
    <property type="entry name" value="HALOACID DEHALOGENASE-LIKE HYDROLASE"/>
    <property type="match status" value="1"/>
</dbReference>
<dbReference type="SFLD" id="SFLDG01129">
    <property type="entry name" value="C1.5:_HAD__Beta-PGM__Phosphata"/>
    <property type="match status" value="1"/>
</dbReference>
<dbReference type="Proteomes" id="UP001190700">
    <property type="component" value="Unassembled WGS sequence"/>
</dbReference>
<sequence length="385" mass="42078">MQRPVLRGIVFDMDGTLTVPNLDFKEMYKRCNVDLSEDLIRVVNARPPAQKEAAWKAIDMMEEEGRNTLKLMRGTVELATWLGHHNIRTGLVTRNSSLTLDHFRSNLWKSAGLPPLDIAFSRCDEVPAKPDPTALNLIAKEWGVDPGPELIMIGDSPSNDVAFGKAAGATTVLLDTGRRFVEDGSDGGADICVESLFQLPSLLWQRFEIEGDLGGALKKYPIPTPTTSATIAAANGDMATLRSLSVDQLRTQDETGNTPLIYASDQGNVEAVELLLTAGVDVNVRGYLGATACCRASRAGHLGVLKALMKVPEIDCNVPNDKLQYPLHFAAFKIQPKAVELLLEHGASTIVLDRKGRTPAEDTKDETIRNTILAARDKHFRQNPE</sequence>
<dbReference type="Pfam" id="PF00702">
    <property type="entry name" value="Hydrolase"/>
    <property type="match status" value="1"/>
</dbReference>
<feature type="repeat" description="ANK" evidence="1">
    <location>
        <begin position="255"/>
        <end position="287"/>
    </location>
</feature>
<comment type="caution">
    <text evidence="2">The sequence shown here is derived from an EMBL/GenBank/DDBJ whole genome shotgun (WGS) entry which is preliminary data.</text>
</comment>
<name>A0AAE0L5M2_9CHLO</name>